<reference evidence="1 2" key="1">
    <citation type="submission" date="2018-06" db="EMBL/GenBank/DDBJ databases">
        <title>Thermoflavimicrobium daqus sp. nov., a thermophilic microbe isolated from Moutai-flavour Daqu.</title>
        <authorList>
            <person name="Wang X."/>
            <person name="Zhou H."/>
        </authorList>
    </citation>
    <scope>NUCLEOTIDE SEQUENCE [LARGE SCALE GENOMIC DNA]</scope>
    <source>
        <strain evidence="1 2">FBKL4.011</strain>
    </source>
</reference>
<gene>
    <name evidence="1" type="ORF">DL897_11775</name>
</gene>
<evidence type="ECO:0000313" key="2">
    <source>
        <dbReference type="Proteomes" id="UP000251213"/>
    </source>
</evidence>
<name>A0A364K3G2_9BACL</name>
<protein>
    <submittedName>
        <fullName evidence="1">Uncharacterized protein</fullName>
    </submittedName>
</protein>
<dbReference type="SUPFAM" id="SSF52540">
    <property type="entry name" value="P-loop containing nucleoside triphosphate hydrolases"/>
    <property type="match status" value="1"/>
</dbReference>
<dbReference type="Proteomes" id="UP000251213">
    <property type="component" value="Unassembled WGS sequence"/>
</dbReference>
<proteinExistence type="predicted"/>
<dbReference type="AlphaFoldDB" id="A0A364K3G2"/>
<organism evidence="1 2">
    <name type="scientific">Thermoflavimicrobium daqui</name>
    <dbReference type="NCBI Taxonomy" id="2137476"/>
    <lineage>
        <taxon>Bacteria</taxon>
        <taxon>Bacillati</taxon>
        <taxon>Bacillota</taxon>
        <taxon>Bacilli</taxon>
        <taxon>Bacillales</taxon>
        <taxon>Thermoactinomycetaceae</taxon>
        <taxon>Thermoflavimicrobium</taxon>
    </lineage>
</organism>
<reference evidence="1 2" key="2">
    <citation type="submission" date="2018-06" db="EMBL/GenBank/DDBJ databases">
        <authorList>
            <person name="Zhirakovskaya E."/>
        </authorList>
    </citation>
    <scope>NUCLEOTIDE SEQUENCE [LARGE SCALE GENOMIC DNA]</scope>
    <source>
        <strain evidence="1 2">FBKL4.011</strain>
    </source>
</reference>
<comment type="caution">
    <text evidence="1">The sequence shown here is derived from an EMBL/GenBank/DDBJ whole genome shotgun (WGS) entry which is preliminary data.</text>
</comment>
<sequence>MNDLWKKITRLSIRSLSIIGLSKNAGKTTVCHALVQELKDHLRLGLVSIGVDGEERDHWSGLPKPPIYVSTGNIVATANTLFDQQAGNWEVLCHTGIHSILGEIYLAKAKQDTYIKLAGIPTLSGIQKVLSQMDRWGVDLVLVDGAYDRRVSASPGVTDASVLVVGASMGHSLQKIAAKVEETLHLFRLPACEDEKVHLFMQKAIEENCLYAKSSERWKALSYSSLLPMTQSEISSLSKYEGLIVSGALTDHNLRALLQKSPHLHIYVPDATHLFVSLATLRQFYRSGGKINVLKSINLLFLAINPVSPDGFSFNHEELKERLTPICSPLPIVNLVRE</sequence>
<dbReference type="OrthoDB" id="9783544at2"/>
<accession>A0A364K3G2</accession>
<evidence type="ECO:0000313" key="1">
    <source>
        <dbReference type="EMBL" id="RAL23363.1"/>
    </source>
</evidence>
<dbReference type="RefSeq" id="WP_113659348.1">
    <property type="nucleotide sequence ID" value="NZ_KZ845668.1"/>
</dbReference>
<dbReference type="InterPro" id="IPR027417">
    <property type="entry name" value="P-loop_NTPase"/>
</dbReference>
<keyword evidence="2" id="KW-1185">Reference proteome</keyword>
<dbReference type="EMBL" id="QJKK01000006">
    <property type="protein sequence ID" value="RAL23363.1"/>
    <property type="molecule type" value="Genomic_DNA"/>
</dbReference>